<dbReference type="InterPro" id="IPR029068">
    <property type="entry name" value="Glyas_Bleomycin-R_OHBP_Dase"/>
</dbReference>
<dbReference type="EMBL" id="CP007128">
    <property type="protein sequence ID" value="AHG91651.1"/>
    <property type="molecule type" value="Genomic_DNA"/>
</dbReference>
<feature type="domain" description="VOC" evidence="1">
    <location>
        <begin position="6"/>
        <end position="133"/>
    </location>
</feature>
<dbReference type="Gene3D" id="3.10.180.10">
    <property type="entry name" value="2,3-Dihydroxybiphenyl 1,2-Dioxygenase, domain 1"/>
    <property type="match status" value="1"/>
</dbReference>
<gene>
    <name evidence="2" type="ORF">J421_4114</name>
</gene>
<dbReference type="RefSeq" id="WP_025413094.1">
    <property type="nucleotide sequence ID" value="NZ_CP007128.1"/>
</dbReference>
<evidence type="ECO:0000259" key="1">
    <source>
        <dbReference type="PROSITE" id="PS51819"/>
    </source>
</evidence>
<dbReference type="AlphaFoldDB" id="W0RLK0"/>
<dbReference type="SUPFAM" id="SSF54593">
    <property type="entry name" value="Glyoxalase/Bleomycin resistance protein/Dihydroxybiphenyl dioxygenase"/>
    <property type="match status" value="1"/>
</dbReference>
<organism evidence="2 3">
    <name type="scientific">Gemmatirosa kalamazoonensis</name>
    <dbReference type="NCBI Taxonomy" id="861299"/>
    <lineage>
        <taxon>Bacteria</taxon>
        <taxon>Pseudomonadati</taxon>
        <taxon>Gemmatimonadota</taxon>
        <taxon>Gemmatimonadia</taxon>
        <taxon>Gemmatimonadales</taxon>
        <taxon>Gemmatimonadaceae</taxon>
        <taxon>Gemmatirosa</taxon>
    </lineage>
</organism>
<accession>W0RLK0</accession>
<keyword evidence="3" id="KW-1185">Reference proteome</keyword>
<evidence type="ECO:0000313" key="3">
    <source>
        <dbReference type="Proteomes" id="UP000019151"/>
    </source>
</evidence>
<sequence>MLDILTIHHVALPVTDLARAKRFYADVIGLHEVARPAFSFPGAWFQAGDRILHLIVNDDQTFRAGKGVDTRDIHFAIRVSSYRAAIDHLAALGYRPDAEDPMRRTVEQPHATAGFPQVFLLDPDRNVVELNAERLD</sequence>
<evidence type="ECO:0000313" key="2">
    <source>
        <dbReference type="EMBL" id="AHG91651.1"/>
    </source>
</evidence>
<dbReference type="eggNOG" id="COG0346">
    <property type="taxonomic scope" value="Bacteria"/>
</dbReference>
<proteinExistence type="predicted"/>
<reference evidence="2 3" key="1">
    <citation type="journal article" date="2014" name="Genome Announc.">
        <title>Genome Sequence and Methylome of Soil Bacterium Gemmatirosa kalamazoonensis KBS708T, a Member of the Rarely Cultivated Gemmatimonadetes Phylum.</title>
        <authorList>
            <person name="Debruyn J.M."/>
            <person name="Radosevich M."/>
            <person name="Wommack K.E."/>
            <person name="Polson S.W."/>
            <person name="Hauser L.J."/>
            <person name="Fawaz M.N."/>
            <person name="Korlach J."/>
            <person name="Tsai Y.C."/>
        </authorList>
    </citation>
    <scope>NUCLEOTIDE SEQUENCE [LARGE SCALE GENOMIC DNA]</scope>
    <source>
        <strain evidence="2 3">KBS708</strain>
    </source>
</reference>
<protein>
    <submittedName>
        <fullName evidence="2">Glyoxalase-like domain protein</fullName>
    </submittedName>
</protein>
<dbReference type="InParanoid" id="W0RLK0"/>
<dbReference type="PANTHER" id="PTHR46142">
    <property type="match status" value="1"/>
</dbReference>
<dbReference type="KEGG" id="gba:J421_4114"/>
<dbReference type="OrthoDB" id="9800322at2"/>
<name>W0RLK0_9BACT</name>
<dbReference type="Pfam" id="PF00903">
    <property type="entry name" value="Glyoxalase"/>
    <property type="match status" value="1"/>
</dbReference>
<dbReference type="PANTHER" id="PTHR46142:SF3">
    <property type="entry name" value="F18B13.24 PROTEIN"/>
    <property type="match status" value="1"/>
</dbReference>
<dbReference type="STRING" id="861299.J421_4114"/>
<dbReference type="HOGENOM" id="CLU_046006_12_4_0"/>
<dbReference type="PROSITE" id="PS51819">
    <property type="entry name" value="VOC"/>
    <property type="match status" value="1"/>
</dbReference>
<dbReference type="Proteomes" id="UP000019151">
    <property type="component" value="Chromosome"/>
</dbReference>
<dbReference type="InterPro" id="IPR037523">
    <property type="entry name" value="VOC_core"/>
</dbReference>
<dbReference type="InterPro" id="IPR004360">
    <property type="entry name" value="Glyas_Fos-R_dOase_dom"/>
</dbReference>